<comment type="caution">
    <text evidence="1">The sequence shown here is derived from an EMBL/GenBank/DDBJ whole genome shotgun (WGS) entry which is preliminary data.</text>
</comment>
<dbReference type="Proteomes" id="UP000620139">
    <property type="component" value="Unassembled WGS sequence"/>
</dbReference>
<accession>A0A931NFK9</accession>
<dbReference type="EMBL" id="JAEDAL010000006">
    <property type="protein sequence ID" value="MBH9553656.1"/>
    <property type="molecule type" value="Genomic_DNA"/>
</dbReference>
<keyword evidence="2" id="KW-1185">Reference proteome</keyword>
<evidence type="ECO:0000313" key="2">
    <source>
        <dbReference type="Proteomes" id="UP000620139"/>
    </source>
</evidence>
<sequence length="71" mass="7986">MKNNSIEVGRFFVSPMIKRDVDGQFVASVSIRSGQGRATTDRVTRFEPRFACAQSALRFAVDRGIAWARLH</sequence>
<proteinExistence type="predicted"/>
<protein>
    <submittedName>
        <fullName evidence="1">Uncharacterized protein</fullName>
    </submittedName>
</protein>
<dbReference type="RefSeq" id="WP_198101270.1">
    <property type="nucleotide sequence ID" value="NZ_JAEDAL010000006.1"/>
</dbReference>
<name>A0A931NFK9_9BURK</name>
<organism evidence="1 2">
    <name type="scientific">Inhella gelatinilytica</name>
    <dbReference type="NCBI Taxonomy" id="2795030"/>
    <lineage>
        <taxon>Bacteria</taxon>
        <taxon>Pseudomonadati</taxon>
        <taxon>Pseudomonadota</taxon>
        <taxon>Betaproteobacteria</taxon>
        <taxon>Burkholderiales</taxon>
        <taxon>Sphaerotilaceae</taxon>
        <taxon>Inhella</taxon>
    </lineage>
</organism>
<dbReference type="AlphaFoldDB" id="A0A931NFK9"/>
<gene>
    <name evidence="1" type="ORF">I7X43_12465</name>
</gene>
<evidence type="ECO:0000313" key="1">
    <source>
        <dbReference type="EMBL" id="MBH9553656.1"/>
    </source>
</evidence>
<reference evidence="1" key="1">
    <citation type="submission" date="2020-12" db="EMBL/GenBank/DDBJ databases">
        <title>The genome sequence of Inhella sp. 4Y17.</title>
        <authorList>
            <person name="Liu Y."/>
        </authorList>
    </citation>
    <scope>NUCLEOTIDE SEQUENCE</scope>
    <source>
        <strain evidence="1">4Y10</strain>
    </source>
</reference>